<dbReference type="EMBL" id="FMZC01000001">
    <property type="protein sequence ID" value="SDC18865.1"/>
    <property type="molecule type" value="Genomic_DNA"/>
</dbReference>
<evidence type="ECO:0000313" key="2">
    <source>
        <dbReference type="Proteomes" id="UP000198781"/>
    </source>
</evidence>
<dbReference type="STRING" id="187868.SAMN05192589_101418"/>
<evidence type="ECO:0000313" key="1">
    <source>
        <dbReference type="EMBL" id="SDC18865.1"/>
    </source>
</evidence>
<dbReference type="Proteomes" id="UP000198781">
    <property type="component" value="Unassembled WGS sequence"/>
</dbReference>
<keyword evidence="2" id="KW-1185">Reference proteome</keyword>
<gene>
    <name evidence="1" type="ORF">SAMN05192589_101418</name>
</gene>
<organism evidence="1 2">
    <name type="scientific">Paracidovorax valerianellae</name>
    <dbReference type="NCBI Taxonomy" id="187868"/>
    <lineage>
        <taxon>Bacteria</taxon>
        <taxon>Pseudomonadati</taxon>
        <taxon>Pseudomonadota</taxon>
        <taxon>Betaproteobacteria</taxon>
        <taxon>Burkholderiales</taxon>
        <taxon>Comamonadaceae</taxon>
        <taxon>Paracidovorax</taxon>
    </lineage>
</organism>
<proteinExistence type="predicted"/>
<sequence length="76" mass="8524">MHPHPRFRIDRKACHRGSLIGQTPWSAMEVTAEGSPRFERAAQALEGHRNGLSNAFVRVSEAPRPALICHTQPFHV</sequence>
<dbReference type="AlphaFoldDB" id="A0A1G6JKB2"/>
<accession>A0A1G6JKB2</accession>
<reference evidence="1 2" key="1">
    <citation type="submission" date="2016-10" db="EMBL/GenBank/DDBJ databases">
        <authorList>
            <person name="de Groot N.N."/>
        </authorList>
    </citation>
    <scope>NUCLEOTIDE SEQUENCE [LARGE SCALE GENOMIC DNA]</scope>
    <source>
        <strain evidence="1 2">DSM 16619</strain>
    </source>
</reference>
<protein>
    <submittedName>
        <fullName evidence="1">Uncharacterized protein</fullName>
    </submittedName>
</protein>
<name>A0A1G6JKB2_9BURK</name>